<dbReference type="AlphaFoldDB" id="A0A8I1ITK1"/>
<protein>
    <submittedName>
        <fullName evidence="2">GNAT family N-acetyltransferase</fullName>
    </submittedName>
</protein>
<dbReference type="RefSeq" id="WP_165149546.1">
    <property type="nucleotide sequence ID" value="NZ_JAEHFQ010000007.1"/>
</dbReference>
<dbReference type="Pfam" id="PF13302">
    <property type="entry name" value="Acetyltransf_3"/>
    <property type="match status" value="1"/>
</dbReference>
<dbReference type="InterPro" id="IPR016181">
    <property type="entry name" value="Acyl_CoA_acyltransferase"/>
</dbReference>
<dbReference type="EMBL" id="JAEHFQ010000007">
    <property type="protein sequence ID" value="MBM0634267.1"/>
    <property type="molecule type" value="Genomic_DNA"/>
</dbReference>
<dbReference type="PANTHER" id="PTHR43792">
    <property type="entry name" value="GNAT FAMILY, PUTATIVE (AFU_ORTHOLOGUE AFUA_3G00765)-RELATED-RELATED"/>
    <property type="match status" value="1"/>
</dbReference>
<comment type="caution">
    <text evidence="2">The sequence shown here is derived from an EMBL/GenBank/DDBJ whole genome shotgun (WGS) entry which is preliminary data.</text>
</comment>
<gene>
    <name evidence="2" type="ORF">JDW19_14225</name>
</gene>
<evidence type="ECO:0000259" key="1">
    <source>
        <dbReference type="Pfam" id="PF13302"/>
    </source>
</evidence>
<dbReference type="InterPro" id="IPR000182">
    <property type="entry name" value="GNAT_dom"/>
</dbReference>
<keyword evidence="2" id="KW-0808">Transferase</keyword>
<dbReference type="Gene3D" id="3.40.630.30">
    <property type="match status" value="1"/>
</dbReference>
<feature type="domain" description="N-acetyltransferase" evidence="1">
    <location>
        <begin position="55"/>
        <end position="143"/>
    </location>
</feature>
<dbReference type="GO" id="GO:0016747">
    <property type="term" value="F:acyltransferase activity, transferring groups other than amino-acyl groups"/>
    <property type="evidence" value="ECO:0007669"/>
    <property type="project" value="InterPro"/>
</dbReference>
<dbReference type="SUPFAM" id="SSF55729">
    <property type="entry name" value="Acyl-CoA N-acyltransferases (Nat)"/>
    <property type="match status" value="1"/>
</dbReference>
<proteinExistence type="predicted"/>
<organism evidence="2 3">
    <name type="scientific">Paenibacillus polymyxa</name>
    <name type="common">Bacillus polymyxa</name>
    <dbReference type="NCBI Taxonomy" id="1406"/>
    <lineage>
        <taxon>Bacteria</taxon>
        <taxon>Bacillati</taxon>
        <taxon>Bacillota</taxon>
        <taxon>Bacilli</taxon>
        <taxon>Bacillales</taxon>
        <taxon>Paenibacillaceae</taxon>
        <taxon>Paenibacillus</taxon>
    </lineage>
</organism>
<evidence type="ECO:0000313" key="2">
    <source>
        <dbReference type="EMBL" id="MBM0634267.1"/>
    </source>
</evidence>
<evidence type="ECO:0000313" key="3">
    <source>
        <dbReference type="Proteomes" id="UP000650605"/>
    </source>
</evidence>
<name>A0A8I1ITK1_PAEPO</name>
<dbReference type="InterPro" id="IPR051531">
    <property type="entry name" value="N-acetyltransferase"/>
</dbReference>
<dbReference type="Proteomes" id="UP000650605">
    <property type="component" value="Unassembled WGS sequence"/>
</dbReference>
<reference evidence="2" key="1">
    <citation type="submission" date="2020-12" db="EMBL/GenBank/DDBJ databases">
        <title>Paenibacillus polymyxa LMG 27872: a double-edged sword.</title>
        <authorList>
            <person name="Langendries S."/>
            <person name="Garcia Mendez S."/>
            <person name="Beirinckx S."/>
            <person name="Viaene T."/>
            <person name="Baeyen S."/>
            <person name="Goeminne G."/>
            <person name="Willems A."/>
            <person name="Debode J."/>
            <person name="Goormachtig S."/>
        </authorList>
    </citation>
    <scope>NUCLEOTIDE SEQUENCE</scope>
    <source>
        <strain evidence="2">LMG 27872</strain>
    </source>
</reference>
<accession>A0A8I1ITK1</accession>
<sequence>MIRGLVLLTGGNIEDYLPDLYDWSLTESEKEQHTCRPIIELPPYNNYKENVLKRLANGQLIYILVDKSNGNKRIGKIQLFDYNSRNKSAEIGYYLPLKHRKQGYANVLLELFIDTIFERKDLELNKIYATVAACNQASIKLLKNSILSWRELIESIIGLVMVRYAINIIILC</sequence>